<evidence type="ECO:0000259" key="1">
    <source>
        <dbReference type="Pfam" id="PF13460"/>
    </source>
</evidence>
<dbReference type="SUPFAM" id="SSF51735">
    <property type="entry name" value="NAD(P)-binding Rossmann-fold domains"/>
    <property type="match status" value="1"/>
</dbReference>
<evidence type="ECO:0000313" key="2">
    <source>
        <dbReference type="EMBL" id="RZQ65369.1"/>
    </source>
</evidence>
<dbReference type="RefSeq" id="WP_130474155.1">
    <property type="nucleotide sequence ID" value="NZ_SFCC01000002.1"/>
</dbReference>
<gene>
    <name evidence="2" type="ORF">EWH70_05705</name>
</gene>
<name>A0A4Q7JDA3_9PSEU</name>
<dbReference type="GO" id="GO:0042602">
    <property type="term" value="F:riboflavin reductase (NADPH) activity"/>
    <property type="evidence" value="ECO:0007669"/>
    <property type="project" value="TreeGrafter"/>
</dbReference>
<dbReference type="GO" id="GO:0004074">
    <property type="term" value="F:biliverdin reductase [NAD(P)H] activity"/>
    <property type="evidence" value="ECO:0007669"/>
    <property type="project" value="TreeGrafter"/>
</dbReference>
<dbReference type="PANTHER" id="PTHR43355:SF2">
    <property type="entry name" value="FLAVIN REDUCTASE (NADPH)"/>
    <property type="match status" value="1"/>
</dbReference>
<reference evidence="2 3" key="1">
    <citation type="submission" date="2019-02" db="EMBL/GenBank/DDBJ databases">
        <title>Draft genome sequence of Amycolatopsis sp. 8-3EHSu isolated from roots of Suaeda maritima.</title>
        <authorList>
            <person name="Duangmal K."/>
            <person name="Chantavorakit T."/>
        </authorList>
    </citation>
    <scope>NUCLEOTIDE SEQUENCE [LARGE SCALE GENOMIC DNA]</scope>
    <source>
        <strain evidence="2 3">8-3EHSu</strain>
    </source>
</reference>
<dbReference type="PANTHER" id="PTHR43355">
    <property type="entry name" value="FLAVIN REDUCTASE (NADPH)"/>
    <property type="match status" value="1"/>
</dbReference>
<dbReference type="EMBL" id="SFCC01000002">
    <property type="protein sequence ID" value="RZQ65369.1"/>
    <property type="molecule type" value="Genomic_DNA"/>
</dbReference>
<dbReference type="Proteomes" id="UP000292003">
    <property type="component" value="Unassembled WGS sequence"/>
</dbReference>
<organism evidence="2 3">
    <name type="scientific">Amycolatopsis suaedae</name>
    <dbReference type="NCBI Taxonomy" id="2510978"/>
    <lineage>
        <taxon>Bacteria</taxon>
        <taxon>Bacillati</taxon>
        <taxon>Actinomycetota</taxon>
        <taxon>Actinomycetes</taxon>
        <taxon>Pseudonocardiales</taxon>
        <taxon>Pseudonocardiaceae</taxon>
        <taxon>Amycolatopsis</taxon>
    </lineage>
</organism>
<feature type="domain" description="NAD(P)-binding" evidence="1">
    <location>
        <begin position="7"/>
        <end position="198"/>
    </location>
</feature>
<sequence length="211" mass="22228">MRVTVFGATGGVGVQVVRQALDAGHDVTAVVRDPARLDAGPHDRLEVLTADVMDPAAIEPAVAGRDAVFCSLGPRGSGPTTVVTDGVRSIVTAMRAAGTRRLLVVTASGFHTEGDGVLVRGVLKPLVGRMLRHQFADMARAERVVEDSGLDWTIVCPPRLRDKPYTGRVRSRVGANVRGGFSIRRPDVAAYLLRAAADTSLVGKPVFIAAA</sequence>
<accession>A0A4Q7JDA3</accession>
<dbReference type="InterPro" id="IPR036291">
    <property type="entry name" value="NAD(P)-bd_dom_sf"/>
</dbReference>
<comment type="caution">
    <text evidence="2">The sequence shown here is derived from an EMBL/GenBank/DDBJ whole genome shotgun (WGS) entry which is preliminary data.</text>
</comment>
<evidence type="ECO:0000313" key="3">
    <source>
        <dbReference type="Proteomes" id="UP000292003"/>
    </source>
</evidence>
<dbReference type="AlphaFoldDB" id="A0A4Q7JDA3"/>
<dbReference type="Gene3D" id="3.40.50.720">
    <property type="entry name" value="NAD(P)-binding Rossmann-like Domain"/>
    <property type="match status" value="1"/>
</dbReference>
<dbReference type="InterPro" id="IPR016040">
    <property type="entry name" value="NAD(P)-bd_dom"/>
</dbReference>
<dbReference type="CDD" id="cd05244">
    <property type="entry name" value="BVR-B_like_SDR_a"/>
    <property type="match status" value="1"/>
</dbReference>
<keyword evidence="3" id="KW-1185">Reference proteome</keyword>
<proteinExistence type="predicted"/>
<dbReference type="Pfam" id="PF13460">
    <property type="entry name" value="NAD_binding_10"/>
    <property type="match status" value="1"/>
</dbReference>
<protein>
    <submittedName>
        <fullName evidence="2">SDR family oxidoreductase</fullName>
    </submittedName>
</protein>
<dbReference type="OrthoDB" id="3763081at2"/>
<dbReference type="InterPro" id="IPR051606">
    <property type="entry name" value="Polyketide_Oxido-like"/>
</dbReference>